<dbReference type="Gene3D" id="1.10.10.10">
    <property type="entry name" value="Winged helix-like DNA-binding domain superfamily/Winged helix DNA-binding domain"/>
    <property type="match status" value="1"/>
</dbReference>
<feature type="domain" description="RNA polymerase sigma factor 70 region 4 type 2" evidence="6">
    <location>
        <begin position="109"/>
        <end position="160"/>
    </location>
</feature>
<evidence type="ECO:0000256" key="1">
    <source>
        <dbReference type="ARBA" id="ARBA00010641"/>
    </source>
</evidence>
<keyword evidence="2" id="KW-0805">Transcription regulation</keyword>
<dbReference type="RefSeq" id="WP_309798362.1">
    <property type="nucleotide sequence ID" value="NZ_BAAAHY010000005.1"/>
</dbReference>
<dbReference type="SUPFAM" id="SSF88659">
    <property type="entry name" value="Sigma3 and sigma4 domains of RNA polymerase sigma factors"/>
    <property type="match status" value="1"/>
</dbReference>
<dbReference type="InterPro" id="IPR013325">
    <property type="entry name" value="RNA_pol_sigma_r2"/>
</dbReference>
<dbReference type="PANTHER" id="PTHR47756">
    <property type="entry name" value="BLL6612 PROTEIN-RELATED"/>
    <property type="match status" value="1"/>
</dbReference>
<evidence type="ECO:0000313" key="8">
    <source>
        <dbReference type="EMBL" id="MDR6269781.1"/>
    </source>
</evidence>
<feature type="domain" description="RNA polymerase sigma-70 region 2" evidence="5">
    <location>
        <begin position="11"/>
        <end position="75"/>
    </location>
</feature>
<dbReference type="Pfam" id="PF20239">
    <property type="entry name" value="DUF6596"/>
    <property type="match status" value="1"/>
</dbReference>
<dbReference type="InterPro" id="IPR036388">
    <property type="entry name" value="WH-like_DNA-bd_sf"/>
</dbReference>
<evidence type="ECO:0000259" key="7">
    <source>
        <dbReference type="Pfam" id="PF20239"/>
    </source>
</evidence>
<dbReference type="InterPro" id="IPR013249">
    <property type="entry name" value="RNA_pol_sigma70_r4_t2"/>
</dbReference>
<organism evidence="8 9">
    <name type="scientific">Arthrobacter russicus</name>
    <dbReference type="NCBI Taxonomy" id="172040"/>
    <lineage>
        <taxon>Bacteria</taxon>
        <taxon>Bacillati</taxon>
        <taxon>Actinomycetota</taxon>
        <taxon>Actinomycetes</taxon>
        <taxon>Micrococcales</taxon>
        <taxon>Micrococcaceae</taxon>
        <taxon>Arthrobacter</taxon>
    </lineage>
</organism>
<evidence type="ECO:0000259" key="6">
    <source>
        <dbReference type="Pfam" id="PF08281"/>
    </source>
</evidence>
<name>A0ABU1JED9_9MICC</name>
<dbReference type="InterPro" id="IPR046531">
    <property type="entry name" value="DUF6596"/>
</dbReference>
<comment type="caution">
    <text evidence="8">The sequence shown here is derived from an EMBL/GenBank/DDBJ whole genome shotgun (WGS) entry which is preliminary data.</text>
</comment>
<evidence type="ECO:0000313" key="9">
    <source>
        <dbReference type="Proteomes" id="UP001185069"/>
    </source>
</evidence>
<dbReference type="Proteomes" id="UP001185069">
    <property type="component" value="Unassembled WGS sequence"/>
</dbReference>
<sequence>MTPDALEDVWRRESPHVLGALLRKHGNLADCEDAAQEALLAAAQQWPDEGRPDNPRAWLIRVAGRRLTDQFRSDASRRRREMLDAGAQRLDSAVESEPVPDRDDSLQLLLLCCHPALSRASQVALSLRCVAGLDTEQIAAAYLVPASTMAQRLSRARTALREAGAKFSFPAPEQLPHGVAAVLDVCHLIFNEGYIRSSGVELHSPELAQEAIRLVRMLRAALPDHDEAAGLLALLLLTHARSAARIDSAGNLVPLEHQDRSQWDRKLIAEGVALLEAVLPRGHVGRYQLQASIAAVHAEAASWQETDWLQINLLYGMLDSIAPSPAVTLNRAVATAMVLGPDAGIAIVEKLLADPVLRKHHRTHAVLAHLFDAAGNRPAAVEHFALAAQITRSQAEQRYLNRKLSALKAQQAP</sequence>
<reference evidence="8 9" key="1">
    <citation type="submission" date="2023-07" db="EMBL/GenBank/DDBJ databases">
        <title>Sequencing the genomes of 1000 actinobacteria strains.</title>
        <authorList>
            <person name="Klenk H.-P."/>
        </authorList>
    </citation>
    <scope>NUCLEOTIDE SEQUENCE [LARGE SCALE GENOMIC DNA]</scope>
    <source>
        <strain evidence="8 9">DSM 14555</strain>
    </source>
</reference>
<evidence type="ECO:0000259" key="5">
    <source>
        <dbReference type="Pfam" id="PF04542"/>
    </source>
</evidence>
<comment type="similarity">
    <text evidence="1">Belongs to the sigma-70 factor family. ECF subfamily.</text>
</comment>
<dbReference type="NCBIfam" id="TIGR02937">
    <property type="entry name" value="sigma70-ECF"/>
    <property type="match status" value="1"/>
</dbReference>
<keyword evidence="3" id="KW-0731">Sigma factor</keyword>
<dbReference type="InterPro" id="IPR014284">
    <property type="entry name" value="RNA_pol_sigma-70_dom"/>
</dbReference>
<dbReference type="PANTHER" id="PTHR47756:SF2">
    <property type="entry name" value="BLL6612 PROTEIN"/>
    <property type="match status" value="1"/>
</dbReference>
<dbReference type="InterPro" id="IPR013324">
    <property type="entry name" value="RNA_pol_sigma_r3/r4-like"/>
</dbReference>
<dbReference type="Pfam" id="PF04542">
    <property type="entry name" value="Sigma70_r2"/>
    <property type="match status" value="1"/>
</dbReference>
<keyword evidence="9" id="KW-1185">Reference proteome</keyword>
<dbReference type="Gene3D" id="1.10.1740.10">
    <property type="match status" value="1"/>
</dbReference>
<evidence type="ECO:0000256" key="3">
    <source>
        <dbReference type="ARBA" id="ARBA00023082"/>
    </source>
</evidence>
<protein>
    <submittedName>
        <fullName evidence="8">RNA polymerase sigma factor (Sigma-70 family)</fullName>
    </submittedName>
</protein>
<dbReference type="Pfam" id="PF08281">
    <property type="entry name" value="Sigma70_r4_2"/>
    <property type="match status" value="1"/>
</dbReference>
<evidence type="ECO:0000256" key="4">
    <source>
        <dbReference type="ARBA" id="ARBA00023163"/>
    </source>
</evidence>
<proteinExistence type="inferred from homology"/>
<keyword evidence="4" id="KW-0804">Transcription</keyword>
<dbReference type="InterPro" id="IPR007627">
    <property type="entry name" value="RNA_pol_sigma70_r2"/>
</dbReference>
<dbReference type="SUPFAM" id="SSF88946">
    <property type="entry name" value="Sigma2 domain of RNA polymerase sigma factors"/>
    <property type="match status" value="1"/>
</dbReference>
<evidence type="ECO:0000256" key="2">
    <source>
        <dbReference type="ARBA" id="ARBA00023015"/>
    </source>
</evidence>
<feature type="domain" description="DUF6596" evidence="7">
    <location>
        <begin position="180"/>
        <end position="277"/>
    </location>
</feature>
<gene>
    <name evidence="8" type="ORF">JOE69_002019</name>
</gene>
<accession>A0ABU1JED9</accession>
<dbReference type="EMBL" id="JAVDQF010000001">
    <property type="protein sequence ID" value="MDR6269781.1"/>
    <property type="molecule type" value="Genomic_DNA"/>
</dbReference>